<sequence length="142" mass="16143">MPDSPCPTAAASCPSRVILDQIADKWSVLVLAALCHEPLRFNALKRQLEGITQKALSHTLRRLERNGIVERRVIASAPVAVEYRITPLGRTLKAPFQALHQWTLQYHHQVETARRDYDARQQALESEPDDVGDRQAIGDRRW</sequence>
<dbReference type="Pfam" id="PF01638">
    <property type="entry name" value="HxlR"/>
    <property type="match status" value="1"/>
</dbReference>
<dbReference type="InterPro" id="IPR036388">
    <property type="entry name" value="WH-like_DNA-bd_sf"/>
</dbReference>
<dbReference type="PANTHER" id="PTHR33204">
    <property type="entry name" value="TRANSCRIPTIONAL REGULATOR, MARR FAMILY"/>
    <property type="match status" value="1"/>
</dbReference>
<dbReference type="Gene3D" id="1.10.10.10">
    <property type="entry name" value="Winged helix-like DNA-binding domain superfamily/Winged helix DNA-binding domain"/>
    <property type="match status" value="1"/>
</dbReference>
<keyword evidence="7" id="KW-1185">Reference proteome</keyword>
<comment type="caution">
    <text evidence="6">The sequence shown here is derived from an EMBL/GenBank/DDBJ whole genome shotgun (WGS) entry which is preliminary data.</text>
</comment>
<feature type="domain" description="HTH hxlR-type" evidence="5">
    <location>
        <begin position="13"/>
        <end position="111"/>
    </location>
</feature>
<dbReference type="PANTHER" id="PTHR33204:SF37">
    <property type="entry name" value="HTH-TYPE TRANSCRIPTIONAL REGULATOR YODB"/>
    <property type="match status" value="1"/>
</dbReference>
<evidence type="ECO:0000256" key="2">
    <source>
        <dbReference type="ARBA" id="ARBA00023125"/>
    </source>
</evidence>
<dbReference type="InterPro" id="IPR002577">
    <property type="entry name" value="HTH_HxlR"/>
</dbReference>
<evidence type="ECO:0000256" key="4">
    <source>
        <dbReference type="SAM" id="MobiDB-lite"/>
    </source>
</evidence>
<dbReference type="Proteomes" id="UP001162135">
    <property type="component" value="Unassembled WGS sequence"/>
</dbReference>
<dbReference type="SUPFAM" id="SSF46785">
    <property type="entry name" value="Winged helix' DNA-binding domain"/>
    <property type="match status" value="1"/>
</dbReference>
<dbReference type="InterPro" id="IPR036390">
    <property type="entry name" value="WH_DNA-bd_sf"/>
</dbReference>
<dbReference type="CDD" id="cd00090">
    <property type="entry name" value="HTH_ARSR"/>
    <property type="match status" value="1"/>
</dbReference>
<feature type="region of interest" description="Disordered" evidence="4">
    <location>
        <begin position="123"/>
        <end position="142"/>
    </location>
</feature>
<feature type="compositionally biased region" description="Basic and acidic residues" evidence="4">
    <location>
        <begin position="131"/>
        <end position="142"/>
    </location>
</feature>
<keyword evidence="2" id="KW-0238">DNA-binding</keyword>
<organism evidence="6 7">
    <name type="scientific">Salinicola acroporae</name>
    <dbReference type="NCBI Taxonomy" id="1541440"/>
    <lineage>
        <taxon>Bacteria</taxon>
        <taxon>Pseudomonadati</taxon>
        <taxon>Pseudomonadota</taxon>
        <taxon>Gammaproteobacteria</taxon>
        <taxon>Oceanospirillales</taxon>
        <taxon>Halomonadaceae</taxon>
        <taxon>Salinicola</taxon>
    </lineage>
</organism>
<dbReference type="EMBL" id="PGFS01000001">
    <property type="protein sequence ID" value="MDH4574354.1"/>
    <property type="molecule type" value="Genomic_DNA"/>
</dbReference>
<gene>
    <name evidence="6" type="ORF">CUR86_19315</name>
</gene>
<reference evidence="6" key="2">
    <citation type="submission" date="2017-11" db="EMBL/GenBank/DDBJ databases">
        <authorList>
            <person name="Das S.K."/>
        </authorList>
    </citation>
    <scope>NUCLEOTIDE SEQUENCE</scope>
    <source>
        <strain evidence="6">S4-41</strain>
    </source>
</reference>
<keyword evidence="1" id="KW-0805">Transcription regulation</keyword>
<keyword evidence="3" id="KW-0804">Transcription</keyword>
<protein>
    <submittedName>
        <fullName evidence="6">Transcriptional regulator</fullName>
    </submittedName>
</protein>
<accession>A0ABT6I9E9</accession>
<dbReference type="PROSITE" id="PS51118">
    <property type="entry name" value="HTH_HXLR"/>
    <property type="match status" value="1"/>
</dbReference>
<proteinExistence type="predicted"/>
<evidence type="ECO:0000256" key="1">
    <source>
        <dbReference type="ARBA" id="ARBA00023015"/>
    </source>
</evidence>
<name>A0ABT6I9E9_9GAMM</name>
<evidence type="ECO:0000256" key="3">
    <source>
        <dbReference type="ARBA" id="ARBA00023163"/>
    </source>
</evidence>
<reference evidence="6" key="1">
    <citation type="journal article" date="2015" name="Antonie Van Leeuwenhoek">
        <title>Comparative 16S rRNA signatures and multilocus sequence analysis for the genus Salinicola and description of Salinicola acroporae sp. nov., isolated from coral Acropora digitifera.</title>
        <authorList>
            <person name="Lepcha R.T."/>
            <person name="Poddar A."/>
            <person name="Schumann P."/>
            <person name="Das S.K."/>
        </authorList>
    </citation>
    <scope>NUCLEOTIDE SEQUENCE</scope>
    <source>
        <strain evidence="6">S4-41</strain>
    </source>
</reference>
<evidence type="ECO:0000313" key="6">
    <source>
        <dbReference type="EMBL" id="MDH4574354.1"/>
    </source>
</evidence>
<evidence type="ECO:0000259" key="5">
    <source>
        <dbReference type="PROSITE" id="PS51118"/>
    </source>
</evidence>
<dbReference type="InterPro" id="IPR011991">
    <property type="entry name" value="ArsR-like_HTH"/>
</dbReference>
<dbReference type="RefSeq" id="WP_110714864.1">
    <property type="nucleotide sequence ID" value="NZ_PGFS01000001.1"/>
</dbReference>
<evidence type="ECO:0000313" key="7">
    <source>
        <dbReference type="Proteomes" id="UP001162135"/>
    </source>
</evidence>